<organism evidence="2 3">
    <name type="scientific">Meristemomyces frigidus</name>
    <dbReference type="NCBI Taxonomy" id="1508187"/>
    <lineage>
        <taxon>Eukaryota</taxon>
        <taxon>Fungi</taxon>
        <taxon>Dikarya</taxon>
        <taxon>Ascomycota</taxon>
        <taxon>Pezizomycotina</taxon>
        <taxon>Dothideomycetes</taxon>
        <taxon>Dothideomycetidae</taxon>
        <taxon>Mycosphaerellales</taxon>
        <taxon>Teratosphaeriaceae</taxon>
        <taxon>Meristemomyces</taxon>
    </lineage>
</organism>
<name>A0AAN7YMS4_9PEZI</name>
<evidence type="ECO:0000256" key="1">
    <source>
        <dbReference type="SAM" id="MobiDB-lite"/>
    </source>
</evidence>
<comment type="caution">
    <text evidence="2">The sequence shown here is derived from an EMBL/GenBank/DDBJ whole genome shotgun (WGS) entry which is preliminary data.</text>
</comment>
<reference evidence="2" key="1">
    <citation type="submission" date="2023-08" db="EMBL/GenBank/DDBJ databases">
        <title>Black Yeasts Isolated from many extreme environments.</title>
        <authorList>
            <person name="Coleine C."/>
            <person name="Stajich J.E."/>
            <person name="Selbmann L."/>
        </authorList>
    </citation>
    <scope>NUCLEOTIDE SEQUENCE</scope>
    <source>
        <strain evidence="2">CCFEE 5401</strain>
    </source>
</reference>
<feature type="compositionally biased region" description="Polar residues" evidence="1">
    <location>
        <begin position="26"/>
        <end position="42"/>
    </location>
</feature>
<accession>A0AAN7YMS4</accession>
<sequence length="499" mass="55097">MALGRSPYQDIDGGLHGVGAEASLTSDSCATHGTGSPESAQQYDAKGRPTNPRTIAIDAEMRRAQNTILAIVGVVQFRDSSTREHGEVSNFQGQERADLHSSKDDVGESIDLLAGLIHGILIWWTECLVKRYQAGMLDVRMPFSVAVYSQLEPGKGQDWNLKYGLFLPGMVANIFHKGARSALHFATGLGIGLISEHIRSYDLRRRTQQRLQTTLFWVNIVFFCGCDALILPIEYYSVGQQLGVASAFPLVPSLESFSWLHARVWMPLIGVPVLRQMCSPATLLLGMNLLTTQYWKSTRLLGYSTDKFQRESSEIPSAGTARLDPLYSVFQSVRRARRFGIALLGWPATSKDNQPPNGSSKLLHTEEANAVYRAKHRRTSLERLPAQYLAVRVDGALVQFITLPLGTLVLNSVVASFRYLGSPQTGDESLLTLPPAFLSLRETLLIAARWANKVALSIALQTAVDTTLSAGVYTILWWRYYGRKPFAAENRSALLPDGV</sequence>
<dbReference type="AlphaFoldDB" id="A0AAN7YMS4"/>
<dbReference type="Proteomes" id="UP001310890">
    <property type="component" value="Unassembled WGS sequence"/>
</dbReference>
<evidence type="ECO:0000313" key="3">
    <source>
        <dbReference type="Proteomes" id="UP001310890"/>
    </source>
</evidence>
<evidence type="ECO:0000313" key="2">
    <source>
        <dbReference type="EMBL" id="KAK5109749.1"/>
    </source>
</evidence>
<protein>
    <submittedName>
        <fullName evidence="2">Uncharacterized protein</fullName>
    </submittedName>
</protein>
<proteinExistence type="predicted"/>
<gene>
    <name evidence="2" type="ORF">LTR62_006589</name>
</gene>
<feature type="region of interest" description="Disordered" evidence="1">
    <location>
        <begin position="26"/>
        <end position="51"/>
    </location>
</feature>
<dbReference type="EMBL" id="JAVRRL010000059">
    <property type="protein sequence ID" value="KAK5109749.1"/>
    <property type="molecule type" value="Genomic_DNA"/>
</dbReference>